<accession>A4RWB9</accession>
<feature type="transmembrane region" description="Helical" evidence="9">
    <location>
        <begin position="549"/>
        <end position="569"/>
    </location>
</feature>
<feature type="transmembrane region" description="Helical" evidence="9">
    <location>
        <begin position="407"/>
        <end position="426"/>
    </location>
</feature>
<dbReference type="Gramene" id="ABO95593">
    <property type="protein sequence ID" value="ABO95593"/>
    <property type="gene ID" value="OSTLU_36892"/>
</dbReference>
<evidence type="ECO:0000256" key="4">
    <source>
        <dbReference type="ARBA" id="ARBA00022741"/>
    </source>
</evidence>
<dbReference type="eggNOG" id="KOG0061">
    <property type="taxonomic scope" value="Eukaryota"/>
</dbReference>
<dbReference type="Proteomes" id="UP000001568">
    <property type="component" value="Chromosome 4"/>
</dbReference>
<evidence type="ECO:0000256" key="2">
    <source>
        <dbReference type="ARBA" id="ARBA00022448"/>
    </source>
</evidence>
<dbReference type="PANTHER" id="PTHR48041:SF91">
    <property type="entry name" value="ABC TRANSPORTER G FAMILY MEMBER 28"/>
    <property type="match status" value="1"/>
</dbReference>
<dbReference type="InterPro" id="IPR013525">
    <property type="entry name" value="ABC2_TM"/>
</dbReference>
<dbReference type="OrthoDB" id="66620at2759"/>
<keyword evidence="5" id="KW-0067">ATP-binding</keyword>
<dbReference type="Pfam" id="PF00005">
    <property type="entry name" value="ABC_tran"/>
    <property type="match status" value="1"/>
</dbReference>
<keyword evidence="2" id="KW-0813">Transport</keyword>
<dbReference type="PANTHER" id="PTHR48041">
    <property type="entry name" value="ABC TRANSPORTER G FAMILY MEMBER 28"/>
    <property type="match status" value="1"/>
</dbReference>
<dbReference type="Gene3D" id="3.40.50.300">
    <property type="entry name" value="P-loop containing nucleotide triphosphate hydrolases"/>
    <property type="match status" value="1"/>
</dbReference>
<dbReference type="Pfam" id="PF01061">
    <property type="entry name" value="ABC2_membrane"/>
    <property type="match status" value="1"/>
</dbReference>
<feature type="region of interest" description="Disordered" evidence="8">
    <location>
        <begin position="1"/>
        <end position="63"/>
    </location>
</feature>
<dbReference type="OMA" id="QWYSRID"/>
<dbReference type="RefSeq" id="XP_001417300.1">
    <property type="nucleotide sequence ID" value="XM_001417263.1"/>
</dbReference>
<organism evidence="11 12">
    <name type="scientific">Ostreococcus lucimarinus (strain CCE9901)</name>
    <dbReference type="NCBI Taxonomy" id="436017"/>
    <lineage>
        <taxon>Eukaryota</taxon>
        <taxon>Viridiplantae</taxon>
        <taxon>Chlorophyta</taxon>
        <taxon>Mamiellophyceae</taxon>
        <taxon>Mamiellales</taxon>
        <taxon>Bathycoccaceae</taxon>
        <taxon>Ostreococcus</taxon>
    </lineage>
</organism>
<reference evidence="11 12" key="1">
    <citation type="journal article" date="2007" name="Proc. Natl. Acad. Sci. U.S.A.">
        <title>The tiny eukaryote Ostreococcus provides genomic insights into the paradox of plankton speciation.</title>
        <authorList>
            <person name="Palenik B."/>
            <person name="Grimwood J."/>
            <person name="Aerts A."/>
            <person name="Rouze P."/>
            <person name="Salamov A."/>
            <person name="Putnam N."/>
            <person name="Dupont C."/>
            <person name="Jorgensen R."/>
            <person name="Derelle E."/>
            <person name="Rombauts S."/>
            <person name="Zhou K."/>
            <person name="Otillar R."/>
            <person name="Merchant S.S."/>
            <person name="Podell S."/>
            <person name="Gaasterland T."/>
            <person name="Napoli C."/>
            <person name="Gendler K."/>
            <person name="Manuell A."/>
            <person name="Tai V."/>
            <person name="Vallon O."/>
            <person name="Piganeau G."/>
            <person name="Jancek S."/>
            <person name="Heijde M."/>
            <person name="Jabbari K."/>
            <person name="Bowler C."/>
            <person name="Lohr M."/>
            <person name="Robbens S."/>
            <person name="Werner G."/>
            <person name="Dubchak I."/>
            <person name="Pazour G.J."/>
            <person name="Ren Q."/>
            <person name="Paulsen I."/>
            <person name="Delwiche C."/>
            <person name="Schmutz J."/>
            <person name="Rokhsar D."/>
            <person name="Van de Peer Y."/>
            <person name="Moreau H."/>
            <person name="Grigoriev I.V."/>
        </authorList>
    </citation>
    <scope>NUCLEOTIDE SEQUENCE [LARGE SCALE GENOMIC DNA]</scope>
    <source>
        <strain evidence="11 12">CCE9901</strain>
    </source>
</reference>
<keyword evidence="4" id="KW-0547">Nucleotide-binding</keyword>
<dbReference type="CDD" id="cd03213">
    <property type="entry name" value="ABCG_EPDR"/>
    <property type="match status" value="1"/>
</dbReference>
<keyword evidence="12" id="KW-1185">Reference proteome</keyword>
<feature type="transmembrane region" description="Helical" evidence="9">
    <location>
        <begin position="446"/>
        <end position="464"/>
    </location>
</feature>
<evidence type="ECO:0000256" key="7">
    <source>
        <dbReference type="ARBA" id="ARBA00023136"/>
    </source>
</evidence>
<feature type="compositionally biased region" description="Basic and acidic residues" evidence="8">
    <location>
        <begin position="1"/>
        <end position="48"/>
    </location>
</feature>
<dbReference type="GeneID" id="5001517"/>
<sequence length="655" mass="71708">MDGRRLAPADAREARETADARETAWKVDVRALEREARRRRATDARGGADADDADAGDDGGKAGRATPLAVVCQDVRYEVRDRKTGATTRLLDDVSAVFPPGGASALMGPSGAGKTTLLDVMSGRKTQGRLRGRVVVGAEPATKAALKTCAAYVEQFDCLLASLTVRETLMYQAELKRGAEGFDAKAREEQVNRLIEDLQLEKCADVVVGSALSRGISGGQAKRTNIGISLVTRPRILFLDEPTSGLDSKTSYDLMRVIRKFCDTAGVTVIATIHSPSSEAFRQFDRLLMLKNGKVTYAGPLFGEEGAETYFYSLGFYFDPNDNFADFLIATAGDDSTDFAREFTASFHHKRNRDEVRKYVREVVNRREAGDTRSLLLANAPKPVGFASAVRTLLKYRTSRNYRDAQFVGARCAGHLIFAAVMATMYAGQGKVMSLDAQINVSNMLFMNNVLPAFAASGYLPSILMERPLLYRELDDGCYPLLAYIAYKIIEEALVALIVSLVATAILYNAAGLRGNFFVDWLAYFGMQQCGGAVAYLCAAVARDVDAANAILPVYNVLQVLFAGVLLNINDVPRAWTWWPPTLFVRYGWKAQMLNHFARVEPPVFLADDGSLVGVTSYYDVTGTTSSNLGFVYLLWACWLVVAAVCTASVRHQNR</sequence>
<dbReference type="InterPro" id="IPR003439">
    <property type="entry name" value="ABC_transporter-like_ATP-bd"/>
</dbReference>
<dbReference type="GO" id="GO:0016020">
    <property type="term" value="C:membrane"/>
    <property type="evidence" value="ECO:0007669"/>
    <property type="project" value="UniProtKB-SubCell"/>
</dbReference>
<dbReference type="AlphaFoldDB" id="A4RWB9"/>
<dbReference type="KEGG" id="olu:OSTLU_36892"/>
<keyword evidence="6 9" id="KW-1133">Transmembrane helix</keyword>
<evidence type="ECO:0000256" key="6">
    <source>
        <dbReference type="ARBA" id="ARBA00022989"/>
    </source>
</evidence>
<dbReference type="STRING" id="436017.A4RWB9"/>
<dbReference type="GO" id="GO:0140359">
    <property type="term" value="F:ABC-type transporter activity"/>
    <property type="evidence" value="ECO:0007669"/>
    <property type="project" value="InterPro"/>
</dbReference>
<feature type="transmembrane region" description="Helical" evidence="9">
    <location>
        <begin position="521"/>
        <end position="542"/>
    </location>
</feature>
<evidence type="ECO:0000313" key="11">
    <source>
        <dbReference type="EMBL" id="ABO95593.1"/>
    </source>
</evidence>
<dbReference type="SMART" id="SM00382">
    <property type="entry name" value="AAA"/>
    <property type="match status" value="1"/>
</dbReference>
<feature type="transmembrane region" description="Helical" evidence="9">
    <location>
        <begin position="485"/>
        <end position="509"/>
    </location>
</feature>
<feature type="transmembrane region" description="Helical" evidence="9">
    <location>
        <begin position="631"/>
        <end position="650"/>
    </location>
</feature>
<dbReference type="InterPro" id="IPR027417">
    <property type="entry name" value="P-loop_NTPase"/>
</dbReference>
<proteinExistence type="predicted"/>
<evidence type="ECO:0000313" key="12">
    <source>
        <dbReference type="Proteomes" id="UP000001568"/>
    </source>
</evidence>
<feature type="domain" description="ABC transporter" evidence="10">
    <location>
        <begin position="70"/>
        <end position="317"/>
    </location>
</feature>
<keyword evidence="7 9" id="KW-0472">Membrane</keyword>
<dbReference type="PROSITE" id="PS50893">
    <property type="entry name" value="ABC_TRANSPORTER_2"/>
    <property type="match status" value="1"/>
</dbReference>
<gene>
    <name evidence="11" type="ORF">OSTLU_36892</name>
</gene>
<evidence type="ECO:0000256" key="8">
    <source>
        <dbReference type="SAM" id="MobiDB-lite"/>
    </source>
</evidence>
<name>A4RWB9_OSTLU</name>
<dbReference type="GO" id="GO:0016887">
    <property type="term" value="F:ATP hydrolysis activity"/>
    <property type="evidence" value="ECO:0007669"/>
    <property type="project" value="InterPro"/>
</dbReference>
<evidence type="ECO:0000256" key="1">
    <source>
        <dbReference type="ARBA" id="ARBA00004141"/>
    </source>
</evidence>
<dbReference type="SUPFAM" id="SSF52540">
    <property type="entry name" value="P-loop containing nucleoside triphosphate hydrolases"/>
    <property type="match status" value="1"/>
</dbReference>
<dbReference type="EMBL" id="CP000584">
    <property type="protein sequence ID" value="ABO95593.1"/>
    <property type="molecule type" value="Genomic_DNA"/>
</dbReference>
<evidence type="ECO:0000256" key="3">
    <source>
        <dbReference type="ARBA" id="ARBA00022692"/>
    </source>
</evidence>
<dbReference type="InterPro" id="IPR003593">
    <property type="entry name" value="AAA+_ATPase"/>
</dbReference>
<protein>
    <submittedName>
        <fullName evidence="11">ABC(ABCG) family transporter: multidrug (ABCG)</fullName>
    </submittedName>
</protein>
<comment type="subcellular location">
    <subcellularLocation>
        <location evidence="1">Membrane</location>
        <topology evidence="1">Multi-pass membrane protein</topology>
    </subcellularLocation>
</comment>
<dbReference type="InterPro" id="IPR050352">
    <property type="entry name" value="ABCG_transporters"/>
</dbReference>
<evidence type="ECO:0000256" key="5">
    <source>
        <dbReference type="ARBA" id="ARBA00022840"/>
    </source>
</evidence>
<dbReference type="GO" id="GO:0005524">
    <property type="term" value="F:ATP binding"/>
    <property type="evidence" value="ECO:0007669"/>
    <property type="project" value="UniProtKB-KW"/>
</dbReference>
<evidence type="ECO:0000256" key="9">
    <source>
        <dbReference type="SAM" id="Phobius"/>
    </source>
</evidence>
<keyword evidence="3 9" id="KW-0812">Transmembrane</keyword>
<dbReference type="HOGENOM" id="CLU_000604_57_7_1"/>
<evidence type="ECO:0000259" key="10">
    <source>
        <dbReference type="PROSITE" id="PS50893"/>
    </source>
</evidence>